<dbReference type="AlphaFoldDB" id="A0A0D7AYV0"/>
<dbReference type="GO" id="GO:0031982">
    <property type="term" value="C:vesicle"/>
    <property type="evidence" value="ECO:0007669"/>
    <property type="project" value="TreeGrafter"/>
</dbReference>
<feature type="compositionally biased region" description="Low complexity" evidence="1">
    <location>
        <begin position="529"/>
        <end position="541"/>
    </location>
</feature>
<feature type="compositionally biased region" description="Low complexity" evidence="1">
    <location>
        <begin position="169"/>
        <end position="188"/>
    </location>
</feature>
<dbReference type="Gene3D" id="1.10.287.110">
    <property type="entry name" value="DnaJ domain"/>
    <property type="match status" value="1"/>
</dbReference>
<evidence type="ECO:0000313" key="4">
    <source>
        <dbReference type="Proteomes" id="UP000054007"/>
    </source>
</evidence>
<dbReference type="SUPFAM" id="SSF46934">
    <property type="entry name" value="UBA-like"/>
    <property type="match status" value="1"/>
</dbReference>
<dbReference type="GO" id="GO:0072318">
    <property type="term" value="P:clathrin coat disassembly"/>
    <property type="evidence" value="ECO:0007669"/>
    <property type="project" value="TreeGrafter"/>
</dbReference>
<dbReference type="PROSITE" id="PS50030">
    <property type="entry name" value="UBA"/>
    <property type="match status" value="1"/>
</dbReference>
<accession>A0A0D7AYV0</accession>
<reference evidence="3 4" key="1">
    <citation type="journal article" date="2015" name="Fungal Genet. Biol.">
        <title>Evolution of novel wood decay mechanisms in Agaricales revealed by the genome sequences of Fistulina hepatica and Cylindrobasidium torrendii.</title>
        <authorList>
            <person name="Floudas D."/>
            <person name="Held B.W."/>
            <person name="Riley R."/>
            <person name="Nagy L.G."/>
            <person name="Koehler G."/>
            <person name="Ransdell A.S."/>
            <person name="Younus H."/>
            <person name="Chow J."/>
            <person name="Chiniquy J."/>
            <person name="Lipzen A."/>
            <person name="Tritt A."/>
            <person name="Sun H."/>
            <person name="Haridas S."/>
            <person name="LaButti K."/>
            <person name="Ohm R.A."/>
            <person name="Kues U."/>
            <person name="Blanchette R.A."/>
            <person name="Grigoriev I.V."/>
            <person name="Minto R.E."/>
            <person name="Hibbett D.S."/>
        </authorList>
    </citation>
    <scope>NUCLEOTIDE SEQUENCE [LARGE SCALE GENOMIC DNA]</scope>
    <source>
        <strain evidence="3 4">FP15055 ss-10</strain>
    </source>
</reference>
<name>A0A0D7AYV0_9AGAR</name>
<dbReference type="Proteomes" id="UP000054007">
    <property type="component" value="Unassembled WGS sequence"/>
</dbReference>
<dbReference type="InterPro" id="IPR015940">
    <property type="entry name" value="UBA"/>
</dbReference>
<dbReference type="PANTHER" id="PTHR23172:SF19">
    <property type="entry name" value="J DOMAIN-CONTAINING PROTEIN"/>
    <property type="match status" value="1"/>
</dbReference>
<gene>
    <name evidence="3" type="ORF">CYLTODRAFT_360068</name>
</gene>
<evidence type="ECO:0000313" key="3">
    <source>
        <dbReference type="EMBL" id="KIY63392.1"/>
    </source>
</evidence>
<feature type="region of interest" description="Disordered" evidence="1">
    <location>
        <begin position="341"/>
        <end position="395"/>
    </location>
</feature>
<dbReference type="STRING" id="1314674.A0A0D7AYV0"/>
<dbReference type="SUPFAM" id="SSF46565">
    <property type="entry name" value="Chaperone J-domain"/>
    <property type="match status" value="1"/>
</dbReference>
<feature type="compositionally biased region" description="Low complexity" evidence="1">
    <location>
        <begin position="201"/>
        <end position="211"/>
    </location>
</feature>
<keyword evidence="4" id="KW-1185">Reference proteome</keyword>
<dbReference type="InterPro" id="IPR036869">
    <property type="entry name" value="J_dom_sf"/>
</dbReference>
<evidence type="ECO:0000259" key="2">
    <source>
        <dbReference type="PROSITE" id="PS50030"/>
    </source>
</evidence>
<dbReference type="GO" id="GO:0005737">
    <property type="term" value="C:cytoplasm"/>
    <property type="evidence" value="ECO:0007669"/>
    <property type="project" value="TreeGrafter"/>
</dbReference>
<feature type="compositionally biased region" description="Basic and acidic residues" evidence="1">
    <location>
        <begin position="416"/>
        <end position="441"/>
    </location>
</feature>
<feature type="compositionally biased region" description="Low complexity" evidence="1">
    <location>
        <begin position="54"/>
        <end position="73"/>
    </location>
</feature>
<feature type="compositionally biased region" description="Basic and acidic residues" evidence="1">
    <location>
        <begin position="243"/>
        <end position="252"/>
    </location>
</feature>
<dbReference type="GO" id="GO:0030276">
    <property type="term" value="F:clathrin binding"/>
    <property type="evidence" value="ECO:0007669"/>
    <property type="project" value="TreeGrafter"/>
</dbReference>
<feature type="compositionally biased region" description="Low complexity" evidence="1">
    <location>
        <begin position="288"/>
        <end position="299"/>
    </location>
</feature>
<dbReference type="GO" id="GO:0072583">
    <property type="term" value="P:clathrin-dependent endocytosis"/>
    <property type="evidence" value="ECO:0007669"/>
    <property type="project" value="TreeGrafter"/>
</dbReference>
<feature type="region of interest" description="Disordered" evidence="1">
    <location>
        <begin position="109"/>
        <end position="128"/>
    </location>
</feature>
<dbReference type="EMBL" id="KN880699">
    <property type="protein sequence ID" value="KIY63392.1"/>
    <property type="molecule type" value="Genomic_DNA"/>
</dbReference>
<dbReference type="InterPro" id="IPR011990">
    <property type="entry name" value="TPR-like_helical_dom_sf"/>
</dbReference>
<organism evidence="3 4">
    <name type="scientific">Cylindrobasidium torrendii FP15055 ss-10</name>
    <dbReference type="NCBI Taxonomy" id="1314674"/>
    <lineage>
        <taxon>Eukaryota</taxon>
        <taxon>Fungi</taxon>
        <taxon>Dikarya</taxon>
        <taxon>Basidiomycota</taxon>
        <taxon>Agaricomycotina</taxon>
        <taxon>Agaricomycetes</taxon>
        <taxon>Agaricomycetidae</taxon>
        <taxon>Agaricales</taxon>
        <taxon>Marasmiineae</taxon>
        <taxon>Physalacriaceae</taxon>
        <taxon>Cylindrobasidium</taxon>
    </lineage>
</organism>
<dbReference type="SUPFAM" id="SSF48452">
    <property type="entry name" value="TPR-like"/>
    <property type="match status" value="1"/>
</dbReference>
<protein>
    <recommendedName>
        <fullName evidence="2">UBA domain-containing protein</fullName>
    </recommendedName>
</protein>
<feature type="region of interest" description="Disordered" evidence="1">
    <location>
        <begin position="416"/>
        <end position="552"/>
    </location>
</feature>
<dbReference type="PANTHER" id="PTHR23172">
    <property type="entry name" value="AUXILIN/CYCLIN G-ASSOCIATED KINASE-RELATED"/>
    <property type="match status" value="1"/>
</dbReference>
<dbReference type="OrthoDB" id="1717591at2759"/>
<dbReference type="FunFam" id="1.10.287.110:FF:000002">
    <property type="entry name" value="putative tyrosine-protein phosphatase auxilin isoform X2"/>
    <property type="match status" value="1"/>
</dbReference>
<evidence type="ECO:0000256" key="1">
    <source>
        <dbReference type="SAM" id="MobiDB-lite"/>
    </source>
</evidence>
<feature type="region of interest" description="Disordered" evidence="1">
    <location>
        <begin position="713"/>
        <end position="744"/>
    </location>
</feature>
<feature type="region of interest" description="Disordered" evidence="1">
    <location>
        <begin position="167"/>
        <end position="306"/>
    </location>
</feature>
<feature type="compositionally biased region" description="Low complexity" evidence="1">
    <location>
        <begin position="22"/>
        <end position="39"/>
    </location>
</feature>
<sequence>MSDSFADLWNTSAPSKPQTLGSISTSARSSPAPTSLPATGNNTYRRPDAFSMLSSTGSSMPTTRTTTPKSNGSSPRPTQPSRGSGDAFSDLFAGSSAKYTANMTIAERAAMAEREKRQAATNNQTMQPTLSSAWAGLDSLGGSSFTPSANSNGSAKTVVDDDWGLGDFASAPAAAKPSATPAAKPAPAVVEDDWGLGDFGSVPAAPAPSKKAPVDDGWGEPVTRSKNLWEMDDFGGSGSRSDTPSHDFDFGTRENALLGVDDQDDILGDLAKPAESIRRPSPQPPSRSQPQARPSSRSVSPPPHILGRIVEMGFSIQQARVALASTDTGLDVDTAIEILLSNNAGDEPARHSPPPMPRRRTISNNQSPPVRRREAGRRSSPQGEENGEAGLQTDKLVAQATSLGLSFFNKANAAWKEGKDRVQKAYAERVAEQAEASREANRTPNSNGRPKWMQESVVDEDGATQETPSTVIFSDDGDGPQPHHVDSRPKAQKRPEPPRQQSPPVADLLSAEASGSNQPYRSPFRRGKPAPAAAPAVVAPRRPTPPPAKPLRTLVTTSTSAISTSKSHKDVGADKFKLGQYGDAEVAYSRAIECLPAGHLLLIPLYNNRALVRLKTGDYAGAAEDTGVVLELVDEPTWRDEQKRTKSVEQGAGVDLGDSLVKAWKRRAEALEGREKWDDARQDWERVAGSGWAPSGLRGEGVRGAGRCRQALRAATEPPKPKPKPKPAPQRPPARRGPTPPSQAVETLKKANDAAAAEDDMKHQLKDVVDAKLLAWKGGKETNIRALIASLDSVLWPELGLQKTSIAELVTPGQVKIRYTKAIAKLHPDKLNPNNSTTEQRMIANGVFGTLNEAWNAFKQ</sequence>
<feature type="compositionally biased region" description="Polar residues" evidence="1">
    <location>
        <begin position="1"/>
        <end position="21"/>
    </location>
</feature>
<feature type="compositionally biased region" description="Basic and acidic residues" evidence="1">
    <location>
        <begin position="481"/>
        <end position="497"/>
    </location>
</feature>
<dbReference type="Gene3D" id="1.25.40.10">
    <property type="entry name" value="Tetratricopeptide repeat domain"/>
    <property type="match status" value="1"/>
</dbReference>
<feature type="domain" description="UBA" evidence="2">
    <location>
        <begin position="300"/>
        <end position="342"/>
    </location>
</feature>
<dbReference type="Gene3D" id="1.10.8.10">
    <property type="entry name" value="DNA helicase RuvA subunit, C-terminal domain"/>
    <property type="match status" value="1"/>
</dbReference>
<feature type="region of interest" description="Disordered" evidence="1">
    <location>
        <begin position="1"/>
        <end position="90"/>
    </location>
</feature>
<dbReference type="InterPro" id="IPR009060">
    <property type="entry name" value="UBA-like_sf"/>
</dbReference>
<proteinExistence type="predicted"/>